<evidence type="ECO:0000313" key="3">
    <source>
        <dbReference type="Proteomes" id="UP000694867"/>
    </source>
</evidence>
<gene>
    <name evidence="4" type="primary">LOC100907856</name>
</gene>
<keyword evidence="3" id="KW-1185">Reference proteome</keyword>
<feature type="transmembrane region" description="Helical" evidence="1">
    <location>
        <begin position="110"/>
        <end position="128"/>
    </location>
</feature>
<feature type="transmembrane region" description="Helical" evidence="1">
    <location>
        <begin position="196"/>
        <end position="215"/>
    </location>
</feature>
<dbReference type="KEGG" id="goe:100907856"/>
<evidence type="ECO:0000256" key="1">
    <source>
        <dbReference type="SAM" id="Phobius"/>
    </source>
</evidence>
<dbReference type="RefSeq" id="XP_003744630.2">
    <property type="nucleotide sequence ID" value="XM_003744582.2"/>
</dbReference>
<proteinExistence type="predicted"/>
<sequence>MRDVEVTSSPHCQDHCESSGRLPKKRLFETSVNTPNSQHAFENHDFTLSTRSRKSCCSEHDPPPHWFTVEIPPIVLHLLGTFLALLAGFFLSVGGLAIGKIRTLKPLEISGLRSLLACVYLTPLLLYFRPKHDFGKKMMLETLGVSFVFCVKFVTFSVGSTLLPLSEFSLLCNTVPVFTAFLGCLLLSEKCGFREWMSCLIVMLGVATTFLPRMIGGPPMTEAEAALKTEATEGYIVTAVSALSNAMALCWLRRLKEVHSLLVSFYACAITAIVSMGLSFLFGGYRPPTDMRDLLFVALAAFCMLCQALLPAIACSLTQASRVAVAMTFSVVFAFLLEAIFEGVQPSVYALAGGGLIVLAMVVGNSPCGDEDDQGLLKEEDGLSRNSRYGSMSAAMDNVR</sequence>
<dbReference type="GO" id="GO:0016020">
    <property type="term" value="C:membrane"/>
    <property type="evidence" value="ECO:0007669"/>
    <property type="project" value="InterPro"/>
</dbReference>
<evidence type="ECO:0000313" key="4">
    <source>
        <dbReference type="RefSeq" id="XP_003744630.2"/>
    </source>
</evidence>
<feature type="transmembrane region" description="Helical" evidence="1">
    <location>
        <begin position="235"/>
        <end position="252"/>
    </location>
</feature>
<feature type="transmembrane region" description="Helical" evidence="1">
    <location>
        <begin position="168"/>
        <end position="187"/>
    </location>
</feature>
<feature type="domain" description="EamA" evidence="2">
    <location>
        <begin position="234"/>
        <end position="363"/>
    </location>
</feature>
<dbReference type="GeneID" id="100907856"/>
<reference evidence="4" key="1">
    <citation type="submission" date="2025-08" db="UniProtKB">
        <authorList>
            <consortium name="RefSeq"/>
        </authorList>
    </citation>
    <scope>IDENTIFICATION</scope>
</reference>
<evidence type="ECO:0000259" key="2">
    <source>
        <dbReference type="Pfam" id="PF00892"/>
    </source>
</evidence>
<keyword evidence="1" id="KW-0472">Membrane</keyword>
<dbReference type="PANTHER" id="PTHR22911">
    <property type="entry name" value="ACYL-MALONYL CONDENSING ENZYME-RELATED"/>
    <property type="match status" value="1"/>
</dbReference>
<protein>
    <submittedName>
        <fullName evidence="4">Uncharacterized protein LOC100907856</fullName>
    </submittedName>
</protein>
<dbReference type="InterPro" id="IPR000620">
    <property type="entry name" value="EamA_dom"/>
</dbReference>
<keyword evidence="1" id="KW-1133">Transmembrane helix</keyword>
<keyword evidence="1" id="KW-0812">Transmembrane</keyword>
<organism evidence="3 4">
    <name type="scientific">Galendromus occidentalis</name>
    <name type="common">western predatory mite</name>
    <dbReference type="NCBI Taxonomy" id="34638"/>
    <lineage>
        <taxon>Eukaryota</taxon>
        <taxon>Metazoa</taxon>
        <taxon>Ecdysozoa</taxon>
        <taxon>Arthropoda</taxon>
        <taxon>Chelicerata</taxon>
        <taxon>Arachnida</taxon>
        <taxon>Acari</taxon>
        <taxon>Parasitiformes</taxon>
        <taxon>Mesostigmata</taxon>
        <taxon>Gamasina</taxon>
        <taxon>Phytoseioidea</taxon>
        <taxon>Phytoseiidae</taxon>
        <taxon>Typhlodrominae</taxon>
        <taxon>Galendromus</taxon>
    </lineage>
</organism>
<feature type="transmembrane region" description="Helical" evidence="1">
    <location>
        <begin position="323"/>
        <end position="341"/>
    </location>
</feature>
<dbReference type="AlphaFoldDB" id="A0AAJ6VYT8"/>
<feature type="transmembrane region" description="Helical" evidence="1">
    <location>
        <begin position="347"/>
        <end position="364"/>
    </location>
</feature>
<accession>A0AAJ6VYT8</accession>
<dbReference type="SUPFAM" id="SSF103481">
    <property type="entry name" value="Multidrug resistance efflux transporter EmrE"/>
    <property type="match status" value="2"/>
</dbReference>
<dbReference type="InterPro" id="IPR037185">
    <property type="entry name" value="EmrE-like"/>
</dbReference>
<feature type="transmembrane region" description="Helical" evidence="1">
    <location>
        <begin position="261"/>
        <end position="282"/>
    </location>
</feature>
<feature type="transmembrane region" description="Helical" evidence="1">
    <location>
        <begin position="74"/>
        <end position="98"/>
    </location>
</feature>
<dbReference type="PANTHER" id="PTHR22911:SF137">
    <property type="entry name" value="SOLUTE CARRIER FAMILY 35 MEMBER G2-RELATED"/>
    <property type="match status" value="1"/>
</dbReference>
<dbReference type="Pfam" id="PF00892">
    <property type="entry name" value="EamA"/>
    <property type="match status" value="2"/>
</dbReference>
<feature type="domain" description="EamA" evidence="2">
    <location>
        <begin position="79"/>
        <end position="210"/>
    </location>
</feature>
<feature type="transmembrane region" description="Helical" evidence="1">
    <location>
        <begin position="294"/>
        <end position="316"/>
    </location>
</feature>
<dbReference type="Proteomes" id="UP000694867">
    <property type="component" value="Unplaced"/>
</dbReference>
<name>A0AAJ6VYT8_9ACAR</name>